<reference evidence="1 2" key="1">
    <citation type="submission" date="2024-03" db="EMBL/GenBank/DDBJ databases">
        <title>Reference genomes for the five species model microbial community.</title>
        <authorList>
            <person name="Padfield D."/>
        </authorList>
    </citation>
    <scope>NUCLEOTIDE SEQUENCE [LARGE SCALE GENOMIC DNA]</scope>
    <source>
        <strain evidence="1 2">AB1</strain>
    </source>
</reference>
<keyword evidence="2" id="KW-1185">Reference proteome</keyword>
<dbReference type="EMBL" id="CP148753">
    <property type="protein sequence ID" value="WXR72638.1"/>
    <property type="molecule type" value="Genomic_DNA"/>
</dbReference>
<sequence length="44" mass="4971">MPPWTGRFDNALHLPIMRDLKKSGRKFLGFASCGFVSSLFLKAE</sequence>
<dbReference type="Proteomes" id="UP001456224">
    <property type="component" value="Chromosome"/>
</dbReference>
<evidence type="ECO:0000313" key="2">
    <source>
        <dbReference type="Proteomes" id="UP001456224"/>
    </source>
</evidence>
<proteinExistence type="predicted"/>
<protein>
    <submittedName>
        <fullName evidence="1">Uncharacterized protein</fullName>
    </submittedName>
</protein>
<name>A0ABZ2RX95_9BURK</name>
<evidence type="ECO:0000313" key="1">
    <source>
        <dbReference type="EMBL" id="WXR72638.1"/>
    </source>
</evidence>
<dbReference type="RefSeq" id="WP_287755156.1">
    <property type="nucleotide sequence ID" value="NZ_CP148753.1"/>
</dbReference>
<gene>
    <name evidence="1" type="ORF">WHX56_23770</name>
</gene>
<organism evidence="1 2">
    <name type="scientific">Achromobacter veterisilvae</name>
    <dbReference type="NCBI Taxonomy" id="2069367"/>
    <lineage>
        <taxon>Bacteria</taxon>
        <taxon>Pseudomonadati</taxon>
        <taxon>Pseudomonadota</taxon>
        <taxon>Betaproteobacteria</taxon>
        <taxon>Burkholderiales</taxon>
        <taxon>Alcaligenaceae</taxon>
        <taxon>Achromobacter</taxon>
    </lineage>
</organism>
<accession>A0ABZ2RX95</accession>